<protein>
    <submittedName>
        <fullName evidence="2">Uncharacterized protein</fullName>
    </submittedName>
</protein>
<organism evidence="2">
    <name type="scientific">Sipha flava</name>
    <name type="common">yellow sugarcane aphid</name>
    <dbReference type="NCBI Taxonomy" id="143950"/>
    <lineage>
        <taxon>Eukaryota</taxon>
        <taxon>Metazoa</taxon>
        <taxon>Ecdysozoa</taxon>
        <taxon>Arthropoda</taxon>
        <taxon>Hexapoda</taxon>
        <taxon>Insecta</taxon>
        <taxon>Pterygota</taxon>
        <taxon>Neoptera</taxon>
        <taxon>Paraneoptera</taxon>
        <taxon>Hemiptera</taxon>
        <taxon>Sternorrhyncha</taxon>
        <taxon>Aphidomorpha</taxon>
        <taxon>Aphidoidea</taxon>
        <taxon>Aphididae</taxon>
        <taxon>Sipha</taxon>
    </lineage>
</organism>
<evidence type="ECO:0000313" key="2">
    <source>
        <dbReference type="EMBL" id="MBY86476.1"/>
    </source>
</evidence>
<feature type="transmembrane region" description="Helical" evidence="1">
    <location>
        <begin position="74"/>
        <end position="93"/>
    </location>
</feature>
<keyword evidence="1" id="KW-0472">Membrane</keyword>
<dbReference type="EMBL" id="GGMS01017273">
    <property type="protein sequence ID" value="MBY86476.1"/>
    <property type="molecule type" value="Transcribed_RNA"/>
</dbReference>
<keyword evidence="1" id="KW-1133">Transmembrane helix</keyword>
<proteinExistence type="predicted"/>
<feature type="transmembrane region" description="Helical" evidence="1">
    <location>
        <begin position="12"/>
        <end position="30"/>
    </location>
</feature>
<dbReference type="AlphaFoldDB" id="A0A2S2R8W8"/>
<evidence type="ECO:0000256" key="1">
    <source>
        <dbReference type="SAM" id="Phobius"/>
    </source>
</evidence>
<reference evidence="2" key="1">
    <citation type="submission" date="2018-04" db="EMBL/GenBank/DDBJ databases">
        <title>Transcriptome assembly of Sipha flava.</title>
        <authorList>
            <person name="Scully E.D."/>
            <person name="Geib S.M."/>
            <person name="Palmer N.A."/>
            <person name="Koch K."/>
            <person name="Bradshaw J."/>
            <person name="Heng-Moss T."/>
            <person name="Sarath G."/>
        </authorList>
    </citation>
    <scope>NUCLEOTIDE SEQUENCE</scope>
</reference>
<keyword evidence="1" id="KW-0812">Transmembrane</keyword>
<accession>A0A2S2R8W8</accession>
<name>A0A2S2R8W8_9HEMI</name>
<sequence>MIESHAHHKSPLYYIFLSFIIKLNLLKKCLHANLHLFNFRGIVFILFFYINSVLVIIIPIGLNNNDELMFLLKVSIQHFMVSSLIVIICFKYFTIISSNTLFYVCIILERLNFFEIFVRYERKSLI</sequence>
<gene>
    <name evidence="2" type="ORF">g.8088</name>
</gene>
<feature type="transmembrane region" description="Helical" evidence="1">
    <location>
        <begin position="42"/>
        <end position="62"/>
    </location>
</feature>